<dbReference type="InterPro" id="IPR012988">
    <property type="entry name" value="Ribosomal_uL30_N_euk"/>
</dbReference>
<dbReference type="GO" id="GO:1990904">
    <property type="term" value="C:ribonucleoprotein complex"/>
    <property type="evidence" value="ECO:0007669"/>
    <property type="project" value="UniProtKB-KW"/>
</dbReference>
<evidence type="ECO:0000256" key="1">
    <source>
        <dbReference type="ARBA" id="ARBA00004651"/>
    </source>
</evidence>
<proteinExistence type="inferred from homology"/>
<feature type="transmembrane region" description="Helical" evidence="18">
    <location>
        <begin position="556"/>
        <end position="576"/>
    </location>
</feature>
<dbReference type="InterPro" id="IPR036919">
    <property type="entry name" value="Ribo_uL30_ferredoxin-like_sf"/>
</dbReference>
<dbReference type="Gene3D" id="3.30.1390.20">
    <property type="entry name" value="Ribosomal protein L30, ferredoxin-like fold domain"/>
    <property type="match status" value="1"/>
</dbReference>
<dbReference type="InterPro" id="IPR035808">
    <property type="entry name" value="Ribosomal_uL30_euk_arc"/>
</dbReference>
<feature type="transmembrane region" description="Helical" evidence="18">
    <location>
        <begin position="440"/>
        <end position="458"/>
    </location>
</feature>
<dbReference type="InterPro" id="IPR001734">
    <property type="entry name" value="Na/solute_symporter"/>
</dbReference>
<keyword evidence="13" id="KW-0739">Sodium transport</keyword>
<evidence type="ECO:0000256" key="4">
    <source>
        <dbReference type="ARBA" id="ARBA00022448"/>
    </source>
</evidence>
<keyword evidence="12" id="KW-0325">Glycoprotein</keyword>
<dbReference type="Proteomes" id="UP000886611">
    <property type="component" value="Unassembled WGS sequence"/>
</dbReference>
<evidence type="ECO:0000256" key="2">
    <source>
        <dbReference type="ARBA" id="ARBA00006434"/>
    </source>
</evidence>
<dbReference type="SMART" id="SM00100">
    <property type="entry name" value="cNMP"/>
    <property type="match status" value="1"/>
</dbReference>
<dbReference type="AlphaFoldDB" id="A0A8X7XIA1"/>
<feature type="transmembrane region" description="Helical" evidence="18">
    <location>
        <begin position="375"/>
        <end position="396"/>
    </location>
</feature>
<dbReference type="Pfam" id="PF08079">
    <property type="entry name" value="Ribosomal_L30_N"/>
    <property type="match status" value="1"/>
</dbReference>
<comment type="similarity">
    <text evidence="2 16">Belongs to the sodium:solute symporter (SSF) (TC 2.A.21) family.</text>
</comment>
<evidence type="ECO:0000256" key="13">
    <source>
        <dbReference type="ARBA" id="ARBA00023201"/>
    </source>
</evidence>
<comment type="caution">
    <text evidence="20">The sequence shown here is derived from an EMBL/GenBank/DDBJ whole genome shotgun (WGS) entry which is preliminary data.</text>
</comment>
<dbReference type="Gene3D" id="2.60.120.10">
    <property type="entry name" value="Jelly Rolls"/>
    <property type="match status" value="1"/>
</dbReference>
<feature type="transmembrane region" description="Helical" evidence="18">
    <location>
        <begin position="656"/>
        <end position="678"/>
    </location>
</feature>
<evidence type="ECO:0000256" key="18">
    <source>
        <dbReference type="SAM" id="Phobius"/>
    </source>
</evidence>
<keyword evidence="5" id="KW-1003">Cell membrane</keyword>
<evidence type="ECO:0000256" key="15">
    <source>
        <dbReference type="ARBA" id="ARBA00036099"/>
    </source>
</evidence>
<comment type="catalytic activity">
    <reaction evidence="15">
        <text>iodide(out) + 2 Na(+)(out) = iodide(in) + 2 Na(+)(in)</text>
        <dbReference type="Rhea" id="RHEA:71207"/>
        <dbReference type="ChEBI" id="CHEBI:16382"/>
        <dbReference type="ChEBI" id="CHEBI:29101"/>
    </reaction>
</comment>
<dbReference type="PROSITE" id="PS50042">
    <property type="entry name" value="CNMP_BINDING_3"/>
    <property type="match status" value="1"/>
</dbReference>
<dbReference type="GO" id="GO:0005840">
    <property type="term" value="C:ribosome"/>
    <property type="evidence" value="ECO:0007669"/>
    <property type="project" value="UniProtKB-KW"/>
</dbReference>
<feature type="region of interest" description="Disordered" evidence="17">
    <location>
        <begin position="738"/>
        <end position="763"/>
    </location>
</feature>
<keyword evidence="14" id="KW-0687">Ribonucleoprotein</keyword>
<keyword evidence="11 18" id="KW-0472">Membrane</keyword>
<evidence type="ECO:0000259" key="19">
    <source>
        <dbReference type="PROSITE" id="PS50042"/>
    </source>
</evidence>
<evidence type="ECO:0000256" key="7">
    <source>
        <dbReference type="ARBA" id="ARBA00022980"/>
    </source>
</evidence>
<protein>
    <submittedName>
        <fullName evidence="20">SC5A6 protein</fullName>
    </submittedName>
</protein>
<dbReference type="Gene3D" id="1.20.1730.10">
    <property type="entry name" value="Sodium/glucose cotransporter"/>
    <property type="match status" value="2"/>
</dbReference>
<feature type="domain" description="Cyclic nucleotide-binding" evidence="19">
    <location>
        <begin position="63"/>
        <end position="143"/>
    </location>
</feature>
<keyword evidence="10" id="KW-0406">Ion transport</keyword>
<evidence type="ECO:0000313" key="21">
    <source>
        <dbReference type="Proteomes" id="UP000886611"/>
    </source>
</evidence>
<dbReference type="GO" id="GO:0015075">
    <property type="term" value="F:monoatomic ion transmembrane transporter activity"/>
    <property type="evidence" value="ECO:0007669"/>
    <property type="project" value="UniProtKB-ARBA"/>
</dbReference>
<evidence type="ECO:0000256" key="5">
    <source>
        <dbReference type="ARBA" id="ARBA00022475"/>
    </source>
</evidence>
<sequence>MEALPVGAVVTARRRPDAGLSRAVAGWGWSPAGTPWRTGGGRVPPPDGVGASVLVRHGPQCKFQNNEIIVQEGTEGNIFYIILKGEVKVMKQVNGQEKEIRMLQEGDHFGELALIRKICRTATCIAVGQVTCISIDKEEQRKIKLVPENLLKKRKAYQAIKATQAKQALLGKRKLQKGKQLKFKRFEDFLKESRVNFRDETRLRRSTQKPFRRTQPVTSSLGFVIRIRQIKGVSPKVRRVIKLLRLRKIFSGCFVKLNKTTLDELEVVAPYVAWGFPNLKSVRELILKRGQGKIEKKKVPLTDNTVIEQHLAAKQKKDETVDEWAHRIQDLMTNHSGLDSPDDRNKAAVPPCVSGLRSYIQNKYLELRFNTATRICGTVTFIFQMVIYMGVVLYAPALALNAVTGFDLWGAVLAVGLVCTLYTALGGLKAVIWTDVFQTVVMFAGQLTVIVVGAWRVGGMGEVWRIAQEGGRISGIDFNPDPFERHTFWTLAFGGIFMMLALYGVNQAQVQRYLSSKTEKEAINTISSAFNSLATVTMEDLIKPYFPSMTEKKATVLSKLLALGYGIVCLGMAYIASQMGSVLQGALSGLLAGLVMAFWIGIGSLVSKSSSSVPSVNTTAFPQTGNVTMTAMTTLLTTAATKPRLSGLNKFYALSYMWYSAHNSTTVVIVGLLVSLFTGPTKGKDVNPDTIFPVLSSLLFFLPDKYKERLNCGVRFRKKVTNRNSQQYQKPEQECNGCKANGELGNTESEESETLENTQLSNHSTKQQYYHIVHETAL</sequence>
<evidence type="ECO:0000256" key="11">
    <source>
        <dbReference type="ARBA" id="ARBA00023136"/>
    </source>
</evidence>
<dbReference type="InterPro" id="IPR018490">
    <property type="entry name" value="cNMP-bd_dom_sf"/>
</dbReference>
<feature type="transmembrane region" description="Helical" evidence="18">
    <location>
        <begin position="487"/>
        <end position="505"/>
    </location>
</feature>
<feature type="transmembrane region" description="Helical" evidence="18">
    <location>
        <begin position="408"/>
        <end position="428"/>
    </location>
</feature>
<dbReference type="InterPro" id="IPR000595">
    <property type="entry name" value="cNMP-bd_dom"/>
</dbReference>
<dbReference type="GO" id="GO:0005886">
    <property type="term" value="C:plasma membrane"/>
    <property type="evidence" value="ECO:0007669"/>
    <property type="project" value="UniProtKB-SubCell"/>
</dbReference>
<keyword evidence="9" id="KW-0915">Sodium</keyword>
<dbReference type="EMBL" id="JAATIS010000485">
    <property type="protein sequence ID" value="KAG2467844.1"/>
    <property type="molecule type" value="Genomic_DNA"/>
</dbReference>
<dbReference type="InterPro" id="IPR038377">
    <property type="entry name" value="Na/Glc_symporter_sf"/>
</dbReference>
<comment type="subcellular location">
    <subcellularLocation>
        <location evidence="1">Cell membrane</location>
        <topology evidence="1">Multi-pass membrane protein</topology>
    </subcellularLocation>
</comment>
<dbReference type="InterPro" id="IPR051163">
    <property type="entry name" value="Sodium:Solute_Symporter_SSF"/>
</dbReference>
<reference evidence="20 21" key="1">
    <citation type="journal article" date="2021" name="Cell">
        <title>Tracing the genetic footprints of vertebrate landing in non-teleost ray-finned fishes.</title>
        <authorList>
            <person name="Bi X."/>
            <person name="Wang K."/>
            <person name="Yang L."/>
            <person name="Pan H."/>
            <person name="Jiang H."/>
            <person name="Wei Q."/>
            <person name="Fang M."/>
            <person name="Yu H."/>
            <person name="Zhu C."/>
            <person name="Cai Y."/>
            <person name="He Y."/>
            <person name="Gan X."/>
            <person name="Zeng H."/>
            <person name="Yu D."/>
            <person name="Zhu Y."/>
            <person name="Jiang H."/>
            <person name="Qiu Q."/>
            <person name="Yang H."/>
            <person name="Zhang Y.E."/>
            <person name="Wang W."/>
            <person name="Zhu M."/>
            <person name="He S."/>
            <person name="Zhang G."/>
        </authorList>
    </citation>
    <scope>NUCLEOTIDE SEQUENCE [LARGE SCALE GENOMIC DNA]</scope>
    <source>
        <strain evidence="20">Bchr_013</strain>
    </source>
</reference>
<evidence type="ECO:0000256" key="16">
    <source>
        <dbReference type="RuleBase" id="RU362091"/>
    </source>
</evidence>
<keyword evidence="8 18" id="KW-1133">Transmembrane helix</keyword>
<dbReference type="FunFam" id="3.30.1390.20:FF:000004">
    <property type="entry name" value="60S ribosomal protein L7"/>
    <property type="match status" value="1"/>
</dbReference>
<dbReference type="Pfam" id="PF00474">
    <property type="entry name" value="SSF"/>
    <property type="match status" value="1"/>
</dbReference>
<dbReference type="Pfam" id="PF00327">
    <property type="entry name" value="Ribosomal_L30"/>
    <property type="match status" value="1"/>
</dbReference>
<gene>
    <name evidence="20" type="primary">Slc5a6</name>
    <name evidence="20" type="ORF">GTO96_0015274</name>
</gene>
<dbReference type="InterPro" id="IPR016082">
    <property type="entry name" value="Ribosomal_uL30_ferredoxin-like"/>
</dbReference>
<keyword evidence="6 18" id="KW-0812">Transmembrane</keyword>
<evidence type="ECO:0000256" key="17">
    <source>
        <dbReference type="SAM" id="MobiDB-lite"/>
    </source>
</evidence>
<name>A0A8X7XIA1_POLSE</name>
<dbReference type="GO" id="GO:0006814">
    <property type="term" value="P:sodium ion transport"/>
    <property type="evidence" value="ECO:0007669"/>
    <property type="project" value="UniProtKB-KW"/>
</dbReference>
<dbReference type="PANTHER" id="PTHR42985">
    <property type="entry name" value="SODIUM-COUPLED MONOCARBOXYLATE TRANSPORTER"/>
    <property type="match status" value="1"/>
</dbReference>
<dbReference type="PRINTS" id="PR00103">
    <property type="entry name" value="CAMPKINASE"/>
</dbReference>
<dbReference type="InterPro" id="IPR018488">
    <property type="entry name" value="cNMP-bd_CS"/>
</dbReference>
<evidence type="ECO:0000313" key="20">
    <source>
        <dbReference type="EMBL" id="KAG2467844.1"/>
    </source>
</evidence>
<feature type="non-terminal residue" evidence="20">
    <location>
        <position position="1"/>
    </location>
</feature>
<comment type="similarity">
    <text evidence="3">Belongs to the universal ribosomal protein uL30 family.</text>
</comment>
<dbReference type="CDD" id="cd00038">
    <property type="entry name" value="CAP_ED"/>
    <property type="match status" value="1"/>
</dbReference>
<organism evidence="20 21">
    <name type="scientific">Polypterus senegalus</name>
    <name type="common">Senegal bichir</name>
    <dbReference type="NCBI Taxonomy" id="55291"/>
    <lineage>
        <taxon>Eukaryota</taxon>
        <taxon>Metazoa</taxon>
        <taxon>Chordata</taxon>
        <taxon>Craniata</taxon>
        <taxon>Vertebrata</taxon>
        <taxon>Euteleostomi</taxon>
        <taxon>Actinopterygii</taxon>
        <taxon>Polypteriformes</taxon>
        <taxon>Polypteridae</taxon>
        <taxon>Polypterus</taxon>
    </lineage>
</organism>
<accession>A0A8X7XIA1</accession>
<evidence type="ECO:0000256" key="12">
    <source>
        <dbReference type="ARBA" id="ARBA00023180"/>
    </source>
</evidence>
<keyword evidence="4" id="KW-0813">Transport</keyword>
<evidence type="ECO:0000256" key="3">
    <source>
        <dbReference type="ARBA" id="ARBA00007594"/>
    </source>
</evidence>
<dbReference type="InterPro" id="IPR018212">
    <property type="entry name" value="Na/solute_symporter_CS"/>
</dbReference>
<dbReference type="Pfam" id="PF00027">
    <property type="entry name" value="cNMP_binding"/>
    <property type="match status" value="1"/>
</dbReference>
<dbReference type="CDD" id="cd01657">
    <property type="entry name" value="Ribosomal_L7_archeal_euk"/>
    <property type="match status" value="1"/>
</dbReference>
<dbReference type="GO" id="GO:0015293">
    <property type="term" value="F:symporter activity"/>
    <property type="evidence" value="ECO:0007669"/>
    <property type="project" value="TreeGrafter"/>
</dbReference>
<feature type="non-terminal residue" evidence="20">
    <location>
        <position position="778"/>
    </location>
</feature>
<dbReference type="PROSITE" id="PS00456">
    <property type="entry name" value="NA_SOLUT_SYMP_1"/>
    <property type="match status" value="1"/>
</dbReference>
<keyword evidence="21" id="KW-1185">Reference proteome</keyword>
<dbReference type="InterPro" id="IPR014710">
    <property type="entry name" value="RmlC-like_jellyroll"/>
</dbReference>
<feature type="transmembrane region" description="Helical" evidence="18">
    <location>
        <begin position="582"/>
        <end position="602"/>
    </location>
</feature>
<dbReference type="PROSITE" id="PS00888">
    <property type="entry name" value="CNMP_BINDING_1"/>
    <property type="match status" value="1"/>
</dbReference>
<evidence type="ECO:0000256" key="14">
    <source>
        <dbReference type="ARBA" id="ARBA00023274"/>
    </source>
</evidence>
<dbReference type="GO" id="GO:0098660">
    <property type="term" value="P:inorganic ion transmembrane transport"/>
    <property type="evidence" value="ECO:0007669"/>
    <property type="project" value="UniProtKB-ARBA"/>
</dbReference>
<keyword evidence="7" id="KW-0689">Ribosomal protein</keyword>
<dbReference type="SUPFAM" id="SSF51206">
    <property type="entry name" value="cAMP-binding domain-like"/>
    <property type="match status" value="1"/>
</dbReference>
<evidence type="ECO:0000256" key="9">
    <source>
        <dbReference type="ARBA" id="ARBA00023053"/>
    </source>
</evidence>
<dbReference type="PANTHER" id="PTHR42985:SF2">
    <property type="entry name" value="SODIUM-DEPENDENT MULTIVITAMIN TRANSPORTER"/>
    <property type="match status" value="1"/>
</dbReference>
<dbReference type="SUPFAM" id="SSF55129">
    <property type="entry name" value="Ribosomal protein L30p/L7e"/>
    <property type="match status" value="1"/>
</dbReference>
<evidence type="ECO:0000256" key="6">
    <source>
        <dbReference type="ARBA" id="ARBA00022692"/>
    </source>
</evidence>
<evidence type="ECO:0000256" key="8">
    <source>
        <dbReference type="ARBA" id="ARBA00022989"/>
    </source>
</evidence>
<dbReference type="PROSITE" id="PS50283">
    <property type="entry name" value="NA_SOLUT_SYMP_3"/>
    <property type="match status" value="1"/>
</dbReference>
<evidence type="ECO:0000256" key="10">
    <source>
        <dbReference type="ARBA" id="ARBA00023065"/>
    </source>
</evidence>